<dbReference type="RefSeq" id="WP_354195969.1">
    <property type="nucleotide sequence ID" value="NZ_JBEPLW010000004.1"/>
</dbReference>
<dbReference type="Pfam" id="PF14493">
    <property type="entry name" value="HTH_40"/>
    <property type="match status" value="1"/>
</dbReference>
<organism evidence="2 3">
    <name type="scientific">Bhargavaea ullalensis</name>
    <dbReference type="NCBI Taxonomy" id="1265685"/>
    <lineage>
        <taxon>Bacteria</taxon>
        <taxon>Bacillati</taxon>
        <taxon>Bacillota</taxon>
        <taxon>Bacilli</taxon>
        <taxon>Bacillales</taxon>
        <taxon>Caryophanaceae</taxon>
        <taxon>Bhargavaea</taxon>
    </lineage>
</organism>
<keyword evidence="3" id="KW-1185">Reference proteome</keyword>
<name>A0ABV2GA08_9BACL</name>
<sequence length="347" mass="38593">MSFQDILLAIISRLDGERYKHAAFHLMKGKRSGQTLQDTEYYRLHPFFGMLPSLGNDDFDEAYGRLSEEGLIIESAEGIVSLTDAGRNKARTLPATRLNGWVYRGRERIFFSRLSLAVQTVSNLAAGRRGFLPVTNDPAIQGDVRRLLLAFRGTGSAETFRREIVVSLEESGMEPGRLSRLAARLSGAGISGMTWDQLSEATGLKPIDLKTELVETLHIWLSVIEGGRYAWLSALAEGIRPDSLLTGSARKTEELYRSGLPMGAIAVQRGLKMSTIEDHFIEIAINDPEFPLDHFVSDADAEAVEREINRLKTRKLSVLKEKFQNLSYFQLRLVMARAGKGEPHGAV</sequence>
<gene>
    <name evidence="2" type="ORF">ABID49_000997</name>
</gene>
<dbReference type="EMBL" id="JBEPLW010000004">
    <property type="protein sequence ID" value="MET3575113.1"/>
    <property type="molecule type" value="Genomic_DNA"/>
</dbReference>
<feature type="domain" description="Helicase Helix-turn-helix" evidence="1">
    <location>
        <begin position="248"/>
        <end position="335"/>
    </location>
</feature>
<proteinExistence type="predicted"/>
<evidence type="ECO:0000313" key="3">
    <source>
        <dbReference type="Proteomes" id="UP001549099"/>
    </source>
</evidence>
<accession>A0ABV2GA08</accession>
<evidence type="ECO:0000313" key="2">
    <source>
        <dbReference type="EMBL" id="MET3575113.1"/>
    </source>
</evidence>
<dbReference type="InterPro" id="IPR029491">
    <property type="entry name" value="Helicase_HTH"/>
</dbReference>
<evidence type="ECO:0000259" key="1">
    <source>
        <dbReference type="Pfam" id="PF14493"/>
    </source>
</evidence>
<protein>
    <submittedName>
        <fullName evidence="2">Uncharacterized protein YpbB</fullName>
    </submittedName>
</protein>
<reference evidence="2 3" key="1">
    <citation type="submission" date="2024-06" db="EMBL/GenBank/DDBJ databases">
        <title>Genomic Encyclopedia of Type Strains, Phase IV (KMG-IV): sequencing the most valuable type-strain genomes for metagenomic binning, comparative biology and taxonomic classification.</title>
        <authorList>
            <person name="Goeker M."/>
        </authorList>
    </citation>
    <scope>NUCLEOTIDE SEQUENCE [LARGE SCALE GENOMIC DNA]</scope>
    <source>
        <strain evidence="2 3">DSM 26128</strain>
    </source>
</reference>
<comment type="caution">
    <text evidence="2">The sequence shown here is derived from an EMBL/GenBank/DDBJ whole genome shotgun (WGS) entry which is preliminary data.</text>
</comment>
<dbReference type="Proteomes" id="UP001549099">
    <property type="component" value="Unassembled WGS sequence"/>
</dbReference>